<evidence type="ECO:0000256" key="1">
    <source>
        <dbReference type="SAM" id="MobiDB-lite"/>
    </source>
</evidence>
<evidence type="ECO:0000313" key="4">
    <source>
        <dbReference type="Proteomes" id="UP001337681"/>
    </source>
</evidence>
<feature type="chain" id="PRO_5046630592" evidence="2">
    <location>
        <begin position="26"/>
        <end position="419"/>
    </location>
</feature>
<keyword evidence="2" id="KW-0732">Signal</keyword>
<feature type="compositionally biased region" description="Low complexity" evidence="1">
    <location>
        <begin position="256"/>
        <end position="269"/>
    </location>
</feature>
<name>A0ABU7GZQ9_9SPHI</name>
<keyword evidence="4" id="KW-1185">Reference proteome</keyword>
<dbReference type="RefSeq" id="WP_330145456.1">
    <property type="nucleotide sequence ID" value="NZ_JAZDQU010000001.1"/>
</dbReference>
<protein>
    <submittedName>
        <fullName evidence="3">DUF6600 domain-containing protein</fullName>
    </submittedName>
</protein>
<proteinExistence type="predicted"/>
<sequence>MEFKIKLSALMLGLMFLFSGQSVKAQDDYVSLQQFYDELSPYGTWINDPQYGYVWRPDVDQSSFRPYYTNGRWVQTVYGNTWVSNYDWGWAPFHYGRWVLDRYNRWLWIPDTVWGPAWVDWRSGNGYYGWAPMGPSINIHINIGRRYVRPDYAWNFIPMHNIYIGNYPRYRAYNNVRIINRTKIINNTYVYNSRTYYTGPRPEEVRRATRQDVKVYDIARNNRIDAPRIDRNTVNVYSPRPSRENSGNAAPRGLDNSNNGRNINEGRNGATTAPRVESRGEKRPTSVPNRNMGSSSAERPERGGIVPNTRDMPPVNNTSPQRSQQNREGNVSTAPPQSPREMSAPGRSQNVPAQQQAPRQQSAPRPQADNRQQQQRNERPQVQQRTPQQSQPRQQQSRGNSGNNNSGGGRAESGRPGRG</sequence>
<gene>
    <name evidence="3" type="ORF">VRU49_03810</name>
</gene>
<evidence type="ECO:0000313" key="3">
    <source>
        <dbReference type="EMBL" id="MEE1884542.1"/>
    </source>
</evidence>
<feature type="compositionally biased region" description="Polar residues" evidence="1">
    <location>
        <begin position="315"/>
        <end position="335"/>
    </location>
</feature>
<feature type="compositionally biased region" description="Low complexity" evidence="1">
    <location>
        <begin position="352"/>
        <end position="404"/>
    </location>
</feature>
<accession>A0ABU7GZQ9</accession>
<dbReference type="Pfam" id="PF20245">
    <property type="entry name" value="DUF6600"/>
    <property type="match status" value="1"/>
</dbReference>
<feature type="compositionally biased region" description="Polar residues" evidence="1">
    <location>
        <begin position="286"/>
        <end position="297"/>
    </location>
</feature>
<comment type="caution">
    <text evidence="3">The sequence shown here is derived from an EMBL/GenBank/DDBJ whole genome shotgun (WGS) entry which is preliminary data.</text>
</comment>
<reference evidence="3 4" key="1">
    <citation type="submission" date="2024-01" db="EMBL/GenBank/DDBJ databases">
        <title>Pedobacter sp. nov., isolated from oil-contaminated soil.</title>
        <authorList>
            <person name="Le N.T.T."/>
        </authorList>
    </citation>
    <scope>NUCLEOTIDE SEQUENCE [LARGE SCALE GENOMIC DNA]</scope>
    <source>
        <strain evidence="3 4">VNH31</strain>
    </source>
</reference>
<organism evidence="3 4">
    <name type="scientific">Pedobacter flavus</name>
    <dbReference type="NCBI Taxonomy" id="3113906"/>
    <lineage>
        <taxon>Bacteria</taxon>
        <taxon>Pseudomonadati</taxon>
        <taxon>Bacteroidota</taxon>
        <taxon>Sphingobacteriia</taxon>
        <taxon>Sphingobacteriales</taxon>
        <taxon>Sphingobacteriaceae</taxon>
        <taxon>Pedobacter</taxon>
    </lineage>
</organism>
<dbReference type="EMBL" id="JAZDQU010000001">
    <property type="protein sequence ID" value="MEE1884542.1"/>
    <property type="molecule type" value="Genomic_DNA"/>
</dbReference>
<evidence type="ECO:0000256" key="2">
    <source>
        <dbReference type="SAM" id="SignalP"/>
    </source>
</evidence>
<feature type="region of interest" description="Disordered" evidence="1">
    <location>
        <begin position="230"/>
        <end position="419"/>
    </location>
</feature>
<dbReference type="InterPro" id="IPR046535">
    <property type="entry name" value="DUF6600"/>
</dbReference>
<feature type="signal peptide" evidence="2">
    <location>
        <begin position="1"/>
        <end position="25"/>
    </location>
</feature>
<dbReference type="Proteomes" id="UP001337681">
    <property type="component" value="Unassembled WGS sequence"/>
</dbReference>